<keyword evidence="2" id="KW-1133">Transmembrane helix</keyword>
<evidence type="ECO:0000256" key="2">
    <source>
        <dbReference type="SAM" id="Phobius"/>
    </source>
</evidence>
<feature type="transmembrane region" description="Helical" evidence="2">
    <location>
        <begin position="168"/>
        <end position="186"/>
    </location>
</feature>
<keyword evidence="2" id="KW-0812">Transmembrane</keyword>
<evidence type="ECO:0000256" key="1">
    <source>
        <dbReference type="SAM" id="MobiDB-lite"/>
    </source>
</evidence>
<organism evidence="4 5">
    <name type="scientific">Candidatus Magnetaquiglobus chichijimensis</name>
    <dbReference type="NCBI Taxonomy" id="3141448"/>
    <lineage>
        <taxon>Bacteria</taxon>
        <taxon>Pseudomonadati</taxon>
        <taxon>Pseudomonadota</taxon>
        <taxon>Magnetococcia</taxon>
        <taxon>Magnetococcales</taxon>
        <taxon>Candidatus Magnetaquicoccaceae</taxon>
        <taxon>Candidatus Magnetaquiglobus</taxon>
    </lineage>
</organism>
<feature type="domain" description="Transposase DDE" evidence="3">
    <location>
        <begin position="83"/>
        <end position="178"/>
    </location>
</feature>
<feature type="compositionally biased region" description="Basic and acidic residues" evidence="1">
    <location>
        <begin position="113"/>
        <end position="127"/>
    </location>
</feature>
<keyword evidence="5" id="KW-1185">Reference proteome</keyword>
<feature type="transmembrane region" description="Helical" evidence="2">
    <location>
        <begin position="192"/>
        <end position="210"/>
    </location>
</feature>
<reference evidence="4 5" key="1">
    <citation type="submission" date="2024-09" db="EMBL/GenBank/DDBJ databases">
        <title>Draft genome sequence of Candidatus Magnetaquicoccaceae bacterium FCR-1.</title>
        <authorList>
            <person name="Shimoshige H."/>
            <person name="Shimamura S."/>
            <person name="Taoka A."/>
            <person name="Kobayashi H."/>
            <person name="Maekawa T."/>
        </authorList>
    </citation>
    <scope>NUCLEOTIDE SEQUENCE [LARGE SCALE GENOMIC DNA]</scope>
    <source>
        <strain evidence="4 5">FCR-1</strain>
    </source>
</reference>
<dbReference type="EMBL" id="BAAFGK010000005">
    <property type="protein sequence ID" value="GAB0058428.1"/>
    <property type="molecule type" value="Genomic_DNA"/>
</dbReference>
<dbReference type="Pfam" id="PF13586">
    <property type="entry name" value="DDE_Tnp_1_2"/>
    <property type="match status" value="1"/>
</dbReference>
<evidence type="ECO:0000313" key="5">
    <source>
        <dbReference type="Proteomes" id="UP001628193"/>
    </source>
</evidence>
<dbReference type="InterPro" id="IPR025668">
    <property type="entry name" value="Tnp_DDE_dom"/>
</dbReference>
<name>A0ABQ0CC04_9PROT</name>
<evidence type="ECO:0000313" key="4">
    <source>
        <dbReference type="EMBL" id="GAB0058428.1"/>
    </source>
</evidence>
<keyword evidence="2" id="KW-0472">Membrane</keyword>
<evidence type="ECO:0000259" key="3">
    <source>
        <dbReference type="Pfam" id="PF13586"/>
    </source>
</evidence>
<sequence>MYDNKLRSHPHRIVSISQPHVRPIVRGKAGVTVEFGAKLSASLDGNGLARVDELRWDAFNESADLPGQVEAFKKRHGHYPAVVLADGIYGTRENRRYCKDRGIRFGGKPLGRPRKETEANREEFREAKRQRRRDHLERIPIEGKFGQGKNRHGLAKIPAKLADTSASWIRAIFLVMNLNLLVGFFFALNRPALNTVFASLLACLVTWQGLMIEMANRLRLPEGRSPIAAGAF</sequence>
<feature type="region of interest" description="Disordered" evidence="1">
    <location>
        <begin position="108"/>
        <end position="132"/>
    </location>
</feature>
<accession>A0ABQ0CC04</accession>
<protein>
    <recommendedName>
        <fullName evidence="3">Transposase DDE domain-containing protein</fullName>
    </recommendedName>
</protein>
<proteinExistence type="predicted"/>
<dbReference type="Proteomes" id="UP001628193">
    <property type="component" value="Unassembled WGS sequence"/>
</dbReference>
<gene>
    <name evidence="4" type="ORF">SIID45300_02777</name>
</gene>
<comment type="caution">
    <text evidence="4">The sequence shown here is derived from an EMBL/GenBank/DDBJ whole genome shotgun (WGS) entry which is preliminary data.</text>
</comment>